<feature type="domain" description="PUA" evidence="2">
    <location>
        <begin position="138"/>
        <end position="211"/>
    </location>
</feature>
<dbReference type="GO" id="GO:0009982">
    <property type="term" value="F:pseudouridine synthase activity"/>
    <property type="evidence" value="ECO:0007669"/>
    <property type="project" value="InterPro"/>
</dbReference>
<dbReference type="AlphaFoldDB" id="D2EFU3"/>
<evidence type="ECO:0000259" key="2">
    <source>
        <dbReference type="SMART" id="SM00359"/>
    </source>
</evidence>
<dbReference type="InterPro" id="IPR032819">
    <property type="entry name" value="TruB_C"/>
</dbReference>
<dbReference type="PROSITE" id="PS50890">
    <property type="entry name" value="PUA"/>
    <property type="match status" value="1"/>
</dbReference>
<dbReference type="SMART" id="SM00359">
    <property type="entry name" value="PUA"/>
    <property type="match status" value="1"/>
</dbReference>
<dbReference type="GO" id="GO:0031120">
    <property type="term" value="P:snRNA pseudouridine synthesis"/>
    <property type="evidence" value="ECO:0007669"/>
    <property type="project" value="TreeGrafter"/>
</dbReference>
<dbReference type="SUPFAM" id="SSF88697">
    <property type="entry name" value="PUA domain-like"/>
    <property type="match status" value="1"/>
</dbReference>
<dbReference type="InterPro" id="IPR004521">
    <property type="entry name" value="Uncharacterised_CHP00451"/>
</dbReference>
<dbReference type="Pfam" id="PF01472">
    <property type="entry name" value="PUA"/>
    <property type="match status" value="1"/>
</dbReference>
<evidence type="ECO:0000313" key="4">
    <source>
        <dbReference type="Proteomes" id="UP000009375"/>
    </source>
</evidence>
<protein>
    <submittedName>
        <fullName evidence="3">PUA domain containing protein</fullName>
    </submittedName>
</protein>
<dbReference type="GO" id="GO:1990481">
    <property type="term" value="P:mRNA pseudouridine synthesis"/>
    <property type="evidence" value="ECO:0007669"/>
    <property type="project" value="TreeGrafter"/>
</dbReference>
<dbReference type="NCBIfam" id="NF003280">
    <property type="entry name" value="PRK04270.1"/>
    <property type="match status" value="1"/>
</dbReference>
<dbReference type="NCBIfam" id="TIGR00451">
    <property type="entry name" value="unchar_dom_2"/>
    <property type="match status" value="1"/>
</dbReference>
<evidence type="ECO:0000313" key="3">
    <source>
        <dbReference type="EMBL" id="EEZ92786.1"/>
    </source>
</evidence>
<dbReference type="SUPFAM" id="SSF55120">
    <property type="entry name" value="Pseudouridine synthase"/>
    <property type="match status" value="1"/>
</dbReference>
<dbReference type="PANTHER" id="PTHR23127:SF0">
    <property type="entry name" value="H_ACA RIBONUCLEOPROTEIN COMPLEX SUBUNIT DKC1"/>
    <property type="match status" value="1"/>
</dbReference>
<dbReference type="GO" id="GO:0003723">
    <property type="term" value="F:RNA binding"/>
    <property type="evidence" value="ECO:0007669"/>
    <property type="project" value="InterPro"/>
</dbReference>
<dbReference type="EMBL" id="GG730049">
    <property type="protein sequence ID" value="EEZ92786.1"/>
    <property type="molecule type" value="Genomic_DNA"/>
</dbReference>
<gene>
    <name evidence="3" type="ORF">BJBARM4_0619</name>
</gene>
<dbReference type="InterPro" id="IPR020103">
    <property type="entry name" value="PsdUridine_synth_cat_dom_sf"/>
</dbReference>
<dbReference type="Pfam" id="PF16198">
    <property type="entry name" value="TruB_C_2"/>
    <property type="match status" value="1"/>
</dbReference>
<sequence length="223" mass="25330">MHLHSEVDEQLLRDTFDKFIGKIMQLPPVRSHVKRQYRQREIYYSDILEINGRDVLFKVGVESGTYIRKLIHDMGEELKVGAHMVELRRTKVSTLSEKDNLVTLQDLDDAVYFYEKENDDKLLNKCLDSIESAVDFIPKVFISDGAVDPVCRGSPLAVPGIVKFNDFGKEEVVGIMTLKGELIALGKAVMSADEIKSFKKGIAVKTDSVIMKIDTYPKYEKIN</sequence>
<dbReference type="InterPro" id="IPR002478">
    <property type="entry name" value="PUA"/>
</dbReference>
<proteinExistence type="predicted"/>
<dbReference type="InterPro" id="IPR004802">
    <property type="entry name" value="tRNA_PsdUridine_synth_B_fam"/>
</dbReference>
<keyword evidence="1" id="KW-0413">Isomerase</keyword>
<dbReference type="Proteomes" id="UP000009375">
    <property type="component" value="Unassembled WGS sequence"/>
</dbReference>
<accession>D2EFU3</accession>
<evidence type="ECO:0000256" key="1">
    <source>
        <dbReference type="ARBA" id="ARBA00023235"/>
    </source>
</evidence>
<name>D2EFU3_PARA4</name>
<reference evidence="3 4" key="1">
    <citation type="journal article" date="2010" name="Proc. Natl. Acad. Sci. U.S.A.">
        <title>Enigmatic, ultrasmall, uncultivated Archaea.</title>
        <authorList>
            <person name="Baker B.J."/>
            <person name="Comolli L.R."/>
            <person name="Dick G.J."/>
            <person name="Hauser L.J."/>
            <person name="Hyatt D."/>
            <person name="Dill B.D."/>
            <person name="Land M.L."/>
            <person name="Verberkmoes N.C."/>
            <person name="Hettich R.L."/>
            <person name="Banfield J.F."/>
        </authorList>
    </citation>
    <scope>NUCLEOTIDE SEQUENCE [LARGE SCALE GENOMIC DNA]</scope>
</reference>
<dbReference type="InterPro" id="IPR015947">
    <property type="entry name" value="PUA-like_sf"/>
</dbReference>
<dbReference type="InterPro" id="IPR036974">
    <property type="entry name" value="PUA_sf"/>
</dbReference>
<dbReference type="GO" id="GO:0031118">
    <property type="term" value="P:rRNA pseudouridine synthesis"/>
    <property type="evidence" value="ECO:0007669"/>
    <property type="project" value="TreeGrafter"/>
</dbReference>
<dbReference type="NCBIfam" id="TIGR00425">
    <property type="entry name" value="CBF5"/>
    <property type="match status" value="1"/>
</dbReference>
<dbReference type="PANTHER" id="PTHR23127">
    <property type="entry name" value="CENTROMERE/MICROTUBULE BINDING PROTEIN CBF5"/>
    <property type="match status" value="1"/>
</dbReference>
<dbReference type="CDD" id="cd21148">
    <property type="entry name" value="PUA_Cbf5"/>
    <property type="match status" value="1"/>
</dbReference>
<organism evidence="3 4">
    <name type="scientific">Candidatus Parvarchaeum acidiphilum ARMAN-4</name>
    <dbReference type="NCBI Taxonomy" id="662760"/>
    <lineage>
        <taxon>Archaea</taxon>
        <taxon>Candidatus Parvarchaeota</taxon>
        <taxon>Candidatus Parvarchaeum</taxon>
    </lineage>
</organism>
<dbReference type="GO" id="GO:0000495">
    <property type="term" value="P:box H/ACA sno(s)RNA 3'-end processing"/>
    <property type="evidence" value="ECO:0007669"/>
    <property type="project" value="TreeGrafter"/>
</dbReference>
<dbReference type="Gene3D" id="3.30.2350.10">
    <property type="entry name" value="Pseudouridine synthase"/>
    <property type="match status" value="1"/>
</dbReference>
<dbReference type="Gene3D" id="2.30.130.10">
    <property type="entry name" value="PUA domain"/>
    <property type="match status" value="1"/>
</dbReference>